<protein>
    <submittedName>
        <fullName evidence="11">Oligopeptide transporter</fullName>
    </submittedName>
</protein>
<evidence type="ECO:0000256" key="1">
    <source>
        <dbReference type="ARBA" id="ARBA00004141"/>
    </source>
</evidence>
<feature type="region of interest" description="Disordered" evidence="9">
    <location>
        <begin position="51"/>
        <end position="114"/>
    </location>
</feature>
<name>A0A5A7QR51_STRAF</name>
<evidence type="ECO:0000256" key="4">
    <source>
        <dbReference type="ARBA" id="ARBA00022692"/>
    </source>
</evidence>
<dbReference type="Proteomes" id="UP000325081">
    <property type="component" value="Unassembled WGS sequence"/>
</dbReference>
<feature type="compositionally biased region" description="Low complexity" evidence="9">
    <location>
        <begin position="51"/>
        <end position="60"/>
    </location>
</feature>
<dbReference type="GO" id="GO:0035673">
    <property type="term" value="F:oligopeptide transmembrane transporter activity"/>
    <property type="evidence" value="ECO:0007669"/>
    <property type="project" value="InterPro"/>
</dbReference>
<comment type="subcellular location">
    <subcellularLocation>
        <location evidence="1">Membrane</location>
        <topology evidence="1">Multi-pass membrane protein</topology>
    </subcellularLocation>
</comment>
<dbReference type="InterPro" id="IPR004648">
    <property type="entry name" value="Oligpept_transpt"/>
</dbReference>
<dbReference type="InterPro" id="IPR004813">
    <property type="entry name" value="OPT"/>
</dbReference>
<keyword evidence="3" id="KW-0813">Transport</keyword>
<dbReference type="AlphaFoldDB" id="A0A5A7QR51"/>
<evidence type="ECO:0000256" key="3">
    <source>
        <dbReference type="ARBA" id="ARBA00022448"/>
    </source>
</evidence>
<evidence type="ECO:0000256" key="7">
    <source>
        <dbReference type="ARBA" id="ARBA00022989"/>
    </source>
</evidence>
<comment type="similarity">
    <text evidence="2">Belongs to the oligopeptide OPT transporter (TC 2.A.67.1) family.</text>
</comment>
<keyword evidence="6" id="KW-0653">Protein transport</keyword>
<keyword evidence="7 10" id="KW-1133">Transmembrane helix</keyword>
<evidence type="ECO:0000256" key="10">
    <source>
        <dbReference type="SAM" id="Phobius"/>
    </source>
</evidence>
<comment type="caution">
    <text evidence="11">The sequence shown here is derived from an EMBL/GenBank/DDBJ whole genome shotgun (WGS) entry which is preliminary data.</text>
</comment>
<evidence type="ECO:0000256" key="6">
    <source>
        <dbReference type="ARBA" id="ARBA00022927"/>
    </source>
</evidence>
<evidence type="ECO:0000256" key="9">
    <source>
        <dbReference type="SAM" id="MobiDB-lite"/>
    </source>
</evidence>
<dbReference type="PANTHER" id="PTHR22601">
    <property type="entry name" value="ISP4 LIKE PROTEIN"/>
    <property type="match status" value="1"/>
</dbReference>
<evidence type="ECO:0000256" key="5">
    <source>
        <dbReference type="ARBA" id="ARBA00022856"/>
    </source>
</evidence>
<accession>A0A5A7QR51</accession>
<dbReference type="GO" id="GO:0015031">
    <property type="term" value="P:protein transport"/>
    <property type="evidence" value="ECO:0007669"/>
    <property type="project" value="UniProtKB-KW"/>
</dbReference>
<keyword evidence="12" id="KW-1185">Reference proteome</keyword>
<keyword evidence="5" id="KW-0571">Peptide transport</keyword>
<keyword evidence="8 10" id="KW-0472">Membrane</keyword>
<proteinExistence type="inferred from homology"/>
<keyword evidence="4 10" id="KW-0812">Transmembrane</keyword>
<reference evidence="12" key="1">
    <citation type="journal article" date="2019" name="Curr. Biol.">
        <title>Genome Sequence of Striga asiatica Provides Insight into the Evolution of Plant Parasitism.</title>
        <authorList>
            <person name="Yoshida S."/>
            <person name="Kim S."/>
            <person name="Wafula E.K."/>
            <person name="Tanskanen J."/>
            <person name="Kim Y.M."/>
            <person name="Honaas L."/>
            <person name="Yang Z."/>
            <person name="Spallek T."/>
            <person name="Conn C.E."/>
            <person name="Ichihashi Y."/>
            <person name="Cheong K."/>
            <person name="Cui S."/>
            <person name="Der J.P."/>
            <person name="Gundlach H."/>
            <person name="Jiao Y."/>
            <person name="Hori C."/>
            <person name="Ishida J.K."/>
            <person name="Kasahara H."/>
            <person name="Kiba T."/>
            <person name="Kim M.S."/>
            <person name="Koo N."/>
            <person name="Laohavisit A."/>
            <person name="Lee Y.H."/>
            <person name="Lumba S."/>
            <person name="McCourt P."/>
            <person name="Mortimer J.C."/>
            <person name="Mutuku J.M."/>
            <person name="Nomura T."/>
            <person name="Sasaki-Sekimoto Y."/>
            <person name="Seto Y."/>
            <person name="Wang Y."/>
            <person name="Wakatake T."/>
            <person name="Sakakibara H."/>
            <person name="Demura T."/>
            <person name="Yamaguchi S."/>
            <person name="Yoneyama K."/>
            <person name="Manabe R.I."/>
            <person name="Nelson D.C."/>
            <person name="Schulman A.H."/>
            <person name="Timko M.P."/>
            <person name="dePamphilis C.W."/>
            <person name="Choi D."/>
            <person name="Shirasu K."/>
        </authorList>
    </citation>
    <scope>NUCLEOTIDE SEQUENCE [LARGE SCALE GENOMIC DNA]</scope>
    <source>
        <strain evidence="12">cv. UVA1</strain>
    </source>
</reference>
<dbReference type="OrthoDB" id="1706330at2759"/>
<organism evidence="11 12">
    <name type="scientific">Striga asiatica</name>
    <name type="common">Asiatic witchweed</name>
    <name type="synonym">Buchnera asiatica</name>
    <dbReference type="NCBI Taxonomy" id="4170"/>
    <lineage>
        <taxon>Eukaryota</taxon>
        <taxon>Viridiplantae</taxon>
        <taxon>Streptophyta</taxon>
        <taxon>Embryophyta</taxon>
        <taxon>Tracheophyta</taxon>
        <taxon>Spermatophyta</taxon>
        <taxon>Magnoliopsida</taxon>
        <taxon>eudicotyledons</taxon>
        <taxon>Gunneridae</taxon>
        <taxon>Pentapetalae</taxon>
        <taxon>asterids</taxon>
        <taxon>lamiids</taxon>
        <taxon>Lamiales</taxon>
        <taxon>Orobanchaceae</taxon>
        <taxon>Buchnereae</taxon>
        <taxon>Striga</taxon>
    </lineage>
</organism>
<dbReference type="EMBL" id="BKCP01008070">
    <property type="protein sequence ID" value="GER47825.1"/>
    <property type="molecule type" value="Genomic_DNA"/>
</dbReference>
<sequence>MSFRSSRYMFSPAQFPPSISTLSIQEQYITISFIFPAAFRSPVIRRSPETLTPASTTASEPTPPAHSRAITVPVRSSRPQPHLTDQLESTHLHPAPVTRRRLRPAPTEPRPFSSTLNSNQPLLTGWLLIITTQIPYDLKLKTLNVGDTNEIIQIQGFFKDEGVLNKRAQGVGFPLISHFFAIANVFVRYFVIMYIVIPVSYWGLNVDNAKNFPIYSPLLLMVKNIIYRPSWTVDLSWMEISYRASSKGKIMVLLAVCVFLKKVIQMPFWALLPVALLAFSFTLPVSIITATTNQTPGLNISTEYLMGIIYPGRPIANVCFKVYGYMSMSQAIAFLSDFSSLVIT</sequence>
<evidence type="ECO:0000256" key="2">
    <source>
        <dbReference type="ARBA" id="ARBA00005484"/>
    </source>
</evidence>
<gene>
    <name evidence="11" type="ORF">STAS_24962</name>
</gene>
<evidence type="ECO:0000256" key="8">
    <source>
        <dbReference type="ARBA" id="ARBA00023136"/>
    </source>
</evidence>
<feature type="transmembrane region" description="Helical" evidence="10">
    <location>
        <begin position="175"/>
        <end position="197"/>
    </location>
</feature>
<evidence type="ECO:0000313" key="12">
    <source>
        <dbReference type="Proteomes" id="UP000325081"/>
    </source>
</evidence>
<dbReference type="GO" id="GO:0016020">
    <property type="term" value="C:membrane"/>
    <property type="evidence" value="ECO:0007669"/>
    <property type="project" value="UniProtKB-SubCell"/>
</dbReference>
<dbReference type="Pfam" id="PF03169">
    <property type="entry name" value="OPT"/>
    <property type="match status" value="1"/>
</dbReference>
<evidence type="ECO:0000313" key="11">
    <source>
        <dbReference type="EMBL" id="GER47825.1"/>
    </source>
</evidence>
<feature type="transmembrane region" description="Helical" evidence="10">
    <location>
        <begin position="270"/>
        <end position="290"/>
    </location>
</feature>